<sequence>MVDDFYVRVIRLNSATKSTDESPLIFQSTRPTDVSRQFNKADAGEGDCMNSWTKDQRIELKIKNLFG</sequence>
<reference evidence="1 2" key="1">
    <citation type="submission" date="2018-01" db="EMBL/GenBank/DDBJ databases">
        <title>Whole genome sequencing of Histamine producing bacteria.</title>
        <authorList>
            <person name="Butler K."/>
        </authorList>
    </citation>
    <scope>NUCLEOTIDE SEQUENCE [LARGE SCALE GENOMIC DNA]</scope>
    <source>
        <strain evidence="1 2">JCM 12947</strain>
    </source>
</reference>
<dbReference type="Proteomes" id="UP000240987">
    <property type="component" value="Unassembled WGS sequence"/>
</dbReference>
<evidence type="ECO:0000313" key="1">
    <source>
        <dbReference type="EMBL" id="PSU45504.1"/>
    </source>
</evidence>
<gene>
    <name evidence="1" type="ORF">C9J12_22645</name>
</gene>
<evidence type="ECO:0000313" key="2">
    <source>
        <dbReference type="Proteomes" id="UP000240987"/>
    </source>
</evidence>
<proteinExistence type="predicted"/>
<comment type="caution">
    <text evidence="1">The sequence shown here is derived from an EMBL/GenBank/DDBJ whole genome shotgun (WGS) entry which is preliminary data.</text>
</comment>
<dbReference type="AlphaFoldDB" id="A0A2T3J9J3"/>
<organism evidence="1 2">
    <name type="scientific">Photobacterium frigidiphilum</name>
    <dbReference type="NCBI Taxonomy" id="264736"/>
    <lineage>
        <taxon>Bacteria</taxon>
        <taxon>Pseudomonadati</taxon>
        <taxon>Pseudomonadota</taxon>
        <taxon>Gammaproteobacteria</taxon>
        <taxon>Vibrionales</taxon>
        <taxon>Vibrionaceae</taxon>
        <taxon>Photobacterium</taxon>
    </lineage>
</organism>
<accession>A0A2T3J9J3</accession>
<protein>
    <submittedName>
        <fullName evidence="1">Uncharacterized protein</fullName>
    </submittedName>
</protein>
<name>A0A2T3J9J3_9GAMM</name>
<keyword evidence="2" id="KW-1185">Reference proteome</keyword>
<dbReference type="EMBL" id="PYMJ01000030">
    <property type="protein sequence ID" value="PSU45504.1"/>
    <property type="molecule type" value="Genomic_DNA"/>
</dbReference>